<evidence type="ECO:0000313" key="5">
    <source>
        <dbReference type="EMBL" id="KON89311.1"/>
    </source>
</evidence>
<comment type="caution">
    <text evidence="5">The sequence shown here is derived from an EMBL/GenBank/DDBJ whole genome shotgun (WGS) entry which is preliminary data.</text>
</comment>
<dbReference type="PATRIC" id="fig|1459.3.peg.4966"/>
<dbReference type="Pfam" id="PF02872">
    <property type="entry name" value="5_nucleotid_C"/>
    <property type="match status" value="1"/>
</dbReference>
<dbReference type="PANTHER" id="PTHR11575:SF6">
    <property type="entry name" value="2',3'-CYCLIC-NUCLEOTIDE 2'-PHOSPHODIESTERASE_3'-NUCLEOTIDASE"/>
    <property type="match status" value="1"/>
</dbReference>
<reference evidence="6" key="1">
    <citation type="submission" date="2015-07" db="EMBL/GenBank/DDBJ databases">
        <title>Fjat-10036 dsm4.</title>
        <authorList>
            <person name="Liu B."/>
            <person name="Wang J."/>
            <person name="Zhu Y."/>
            <person name="Liu G."/>
            <person name="Chen Q."/>
            <person name="Chen Z."/>
            <person name="Lan J."/>
            <person name="Che J."/>
            <person name="Ge C."/>
            <person name="Shi H."/>
            <person name="Pan Z."/>
            <person name="Liu X."/>
        </authorList>
    </citation>
    <scope>NUCLEOTIDE SEQUENCE [LARGE SCALE GENOMIC DNA]</scope>
    <source>
        <strain evidence="6">DSM 4</strain>
    </source>
</reference>
<dbReference type="AlphaFoldDB" id="A0A0M0GIP7"/>
<dbReference type="GO" id="GO:0046872">
    <property type="term" value="F:metal ion binding"/>
    <property type="evidence" value="ECO:0007669"/>
    <property type="project" value="InterPro"/>
</dbReference>
<dbReference type="Gene3D" id="3.90.780.10">
    <property type="entry name" value="5'-Nucleotidase, C-terminal domain"/>
    <property type="match status" value="1"/>
</dbReference>
<dbReference type="STRING" id="1459.AF332_22530"/>
<evidence type="ECO:0000256" key="2">
    <source>
        <dbReference type="RuleBase" id="RU362119"/>
    </source>
</evidence>
<dbReference type="InterPro" id="IPR006179">
    <property type="entry name" value="5_nucleotidase/apyrase"/>
</dbReference>
<comment type="similarity">
    <text evidence="2">Belongs to the 5'-nucleotidase family.</text>
</comment>
<feature type="domain" description="5'-Nucleotidase C-terminal" evidence="4">
    <location>
        <begin position="317"/>
        <end position="488"/>
    </location>
</feature>
<dbReference type="GO" id="GO:0016788">
    <property type="term" value="F:hydrolase activity, acting on ester bonds"/>
    <property type="evidence" value="ECO:0007669"/>
    <property type="project" value="InterPro"/>
</dbReference>
<gene>
    <name evidence="5" type="ORF">AF332_22530</name>
</gene>
<evidence type="ECO:0000259" key="4">
    <source>
        <dbReference type="Pfam" id="PF02872"/>
    </source>
</evidence>
<dbReference type="EMBL" id="LGUF01000007">
    <property type="protein sequence ID" value="KON89311.1"/>
    <property type="molecule type" value="Genomic_DNA"/>
</dbReference>
<dbReference type="SUPFAM" id="SSF56300">
    <property type="entry name" value="Metallo-dependent phosphatases"/>
    <property type="match status" value="1"/>
</dbReference>
<dbReference type="InterPro" id="IPR006146">
    <property type="entry name" value="5'-Nucleotdase_CS"/>
</dbReference>
<dbReference type="SUPFAM" id="SSF55816">
    <property type="entry name" value="5'-nucleotidase (syn. UDP-sugar hydrolase), C-terminal domain"/>
    <property type="match status" value="1"/>
</dbReference>
<keyword evidence="2" id="KW-0378">Hydrolase</keyword>
<dbReference type="RefSeq" id="WP_053436680.1">
    <property type="nucleotide sequence ID" value="NZ_LGUF01000007.1"/>
</dbReference>
<accession>A0A0M0GIP7</accession>
<keyword evidence="6" id="KW-1185">Reference proteome</keyword>
<dbReference type="InterPro" id="IPR036907">
    <property type="entry name" value="5'-Nucleotdase_C_sf"/>
</dbReference>
<sequence length="527" mass="60040">MKADVFLTILATSDVHGHVYPYFYGTGEHAEHGLGKLAAIIKKEREQSEISILIDNGDLIQGTPLTYYYSRYLNNQKNPMIQILNELEYDAAVIGNHEFNYGRNTVARAVSESNFPWLSANILFNSTKETYFGLPYKIKTFANGLKTAVLGVTTQYIPNWEKRQHIEHLVFESAVISLKRWVSYIQEEEKPDLIIVSYHGGFERDIRTGEETEEQTGENEAYRICTEVPGIDVLITGHQHRFIEGEQVNGVAVVQPGFNGQALAKVTVKFRKKHNDWLIDEKHSALIYPEGITPDKEVLQLAGYYESKTQNWLDTVIGEIDGDMLIDDIFEARVEEHPLIEFLNKVQMEASGADISCTALFHEGAPGFKSKVTMREIVSNYIYPNSLCVLRVTGKDIKDALERSAAYFELSSAGIIEVNPDFSYPKPQHYNYDMWEGIEYQIDVSRNKGSRIRKLLYKGHPIRADGEYHVVMNNYRAAGGGGYYMFKDKPVVKEILTDMTELIADYFFEKKKVIPTLNHNWEVIAGK</sequence>
<evidence type="ECO:0000256" key="1">
    <source>
        <dbReference type="ARBA" id="ARBA00022729"/>
    </source>
</evidence>
<organism evidence="5 6">
    <name type="scientific">Sporosarcina globispora</name>
    <name type="common">Bacillus globisporus</name>
    <dbReference type="NCBI Taxonomy" id="1459"/>
    <lineage>
        <taxon>Bacteria</taxon>
        <taxon>Bacillati</taxon>
        <taxon>Bacillota</taxon>
        <taxon>Bacilli</taxon>
        <taxon>Bacillales</taxon>
        <taxon>Caryophanaceae</taxon>
        <taxon>Sporosarcina</taxon>
    </lineage>
</organism>
<dbReference type="GO" id="GO:0009166">
    <property type="term" value="P:nucleotide catabolic process"/>
    <property type="evidence" value="ECO:0007669"/>
    <property type="project" value="InterPro"/>
</dbReference>
<dbReference type="InterPro" id="IPR004843">
    <property type="entry name" value="Calcineurin-like_PHP"/>
</dbReference>
<keyword evidence="2" id="KW-0547">Nucleotide-binding</keyword>
<protein>
    <submittedName>
        <fullName evidence="5">2', 3'-cyclic nucleotide 2'-phosphodiesterase</fullName>
    </submittedName>
</protein>
<dbReference type="PRINTS" id="PR01607">
    <property type="entry name" value="APYRASEFAMLY"/>
</dbReference>
<dbReference type="PROSITE" id="PS00786">
    <property type="entry name" value="5_NUCLEOTIDASE_2"/>
    <property type="match status" value="1"/>
</dbReference>
<feature type="domain" description="Calcineurin-like phosphoesterase" evidence="3">
    <location>
        <begin position="8"/>
        <end position="241"/>
    </location>
</feature>
<dbReference type="GO" id="GO:0000166">
    <property type="term" value="F:nucleotide binding"/>
    <property type="evidence" value="ECO:0007669"/>
    <property type="project" value="UniProtKB-KW"/>
</dbReference>
<dbReference type="InterPro" id="IPR029052">
    <property type="entry name" value="Metallo-depent_PP-like"/>
</dbReference>
<dbReference type="Gene3D" id="3.60.21.10">
    <property type="match status" value="1"/>
</dbReference>
<evidence type="ECO:0000313" key="6">
    <source>
        <dbReference type="Proteomes" id="UP000037109"/>
    </source>
</evidence>
<proteinExistence type="inferred from homology"/>
<dbReference type="Proteomes" id="UP000037109">
    <property type="component" value="Unassembled WGS sequence"/>
</dbReference>
<name>A0A0M0GIP7_SPOGL</name>
<dbReference type="PANTHER" id="PTHR11575">
    <property type="entry name" value="5'-NUCLEOTIDASE-RELATED"/>
    <property type="match status" value="1"/>
</dbReference>
<dbReference type="GO" id="GO:0030288">
    <property type="term" value="C:outer membrane-bounded periplasmic space"/>
    <property type="evidence" value="ECO:0007669"/>
    <property type="project" value="TreeGrafter"/>
</dbReference>
<dbReference type="Pfam" id="PF00149">
    <property type="entry name" value="Metallophos"/>
    <property type="match status" value="1"/>
</dbReference>
<dbReference type="InterPro" id="IPR008334">
    <property type="entry name" value="5'-Nucleotdase_C"/>
</dbReference>
<evidence type="ECO:0000259" key="3">
    <source>
        <dbReference type="Pfam" id="PF00149"/>
    </source>
</evidence>
<keyword evidence="1" id="KW-0732">Signal</keyword>
<dbReference type="OrthoDB" id="9801679at2"/>